<dbReference type="InterPro" id="IPR040832">
    <property type="entry name" value="TTHB210-like_dom"/>
</dbReference>
<proteinExistence type="predicted"/>
<dbReference type="CDD" id="cd11669">
    <property type="entry name" value="TTHB210-like"/>
    <property type="match status" value="1"/>
</dbReference>
<organism evidence="2 3">
    <name type="scientific">Salinimicrobium flavum</name>
    <dbReference type="NCBI Taxonomy" id="1737065"/>
    <lineage>
        <taxon>Bacteria</taxon>
        <taxon>Pseudomonadati</taxon>
        <taxon>Bacteroidota</taxon>
        <taxon>Flavobacteriia</taxon>
        <taxon>Flavobacteriales</taxon>
        <taxon>Flavobacteriaceae</taxon>
        <taxon>Salinimicrobium</taxon>
    </lineage>
</organism>
<dbReference type="InterPro" id="IPR033786">
    <property type="entry name" value="TTHB210-like"/>
</dbReference>
<gene>
    <name evidence="2" type="ORF">ACFSTG_03995</name>
</gene>
<evidence type="ECO:0000313" key="2">
    <source>
        <dbReference type="EMBL" id="MFD2517043.1"/>
    </source>
</evidence>
<feature type="domain" description="TTHB210-like" evidence="1">
    <location>
        <begin position="77"/>
        <end position="123"/>
    </location>
</feature>
<reference evidence="3" key="1">
    <citation type="journal article" date="2019" name="Int. J. Syst. Evol. Microbiol.">
        <title>The Global Catalogue of Microorganisms (GCM) 10K type strain sequencing project: providing services to taxonomists for standard genome sequencing and annotation.</title>
        <authorList>
            <consortium name="The Broad Institute Genomics Platform"/>
            <consortium name="The Broad Institute Genome Sequencing Center for Infectious Disease"/>
            <person name="Wu L."/>
            <person name="Ma J."/>
        </authorList>
    </citation>
    <scope>NUCLEOTIDE SEQUENCE [LARGE SCALE GENOMIC DNA]</scope>
    <source>
        <strain evidence="3">KCTC 42585</strain>
    </source>
</reference>
<evidence type="ECO:0000313" key="3">
    <source>
        <dbReference type="Proteomes" id="UP001597468"/>
    </source>
</evidence>
<dbReference type="EMBL" id="JBHULT010000006">
    <property type="protein sequence ID" value="MFD2517043.1"/>
    <property type="molecule type" value="Genomic_DNA"/>
</dbReference>
<comment type="caution">
    <text evidence="2">The sequence shown here is derived from an EMBL/GenBank/DDBJ whole genome shotgun (WGS) entry which is preliminary data.</text>
</comment>
<evidence type="ECO:0000259" key="1">
    <source>
        <dbReference type="Pfam" id="PF18197"/>
    </source>
</evidence>
<dbReference type="RefSeq" id="WP_380748709.1">
    <property type="nucleotide sequence ID" value="NZ_JBHULT010000006.1"/>
</dbReference>
<dbReference type="PROSITE" id="PS51257">
    <property type="entry name" value="PROKAR_LIPOPROTEIN"/>
    <property type="match status" value="1"/>
</dbReference>
<name>A0ABW5IUI2_9FLAO</name>
<accession>A0ABW5IUI2</accession>
<keyword evidence="3" id="KW-1185">Reference proteome</keyword>
<dbReference type="Pfam" id="PF18197">
    <property type="entry name" value="TTHB210-like"/>
    <property type="match status" value="1"/>
</dbReference>
<sequence length="276" mass="31627">MKKFHFLLSPQRFPYLLLILLLVFISGCEKEPVNSIDDPTLDLRSAVDGKTEKLNEFFGPAQHLGLGVVRSTVRMNRDGTPESIGVRLSEKVLERLPEHPVILTLTLPNKAAGLAFDHIDLDWNPQGHEPQGLFTVPHFDVHFYTVSEEYKMSITDLEKAANYPEAEYIPEGYQHPPDFLPVQLVPYMGVHWTHETEAPPFTHTFIYGSYDGSFIFMEPMVTVDYLVNEADGTPFPIAQPEKHALEGYYYPTTYSMDYDSKRKEYIIEMAGMVWYD</sequence>
<protein>
    <submittedName>
        <fullName evidence="2">DUF5602 domain-containing protein</fullName>
    </submittedName>
</protein>
<dbReference type="Proteomes" id="UP001597468">
    <property type="component" value="Unassembled WGS sequence"/>
</dbReference>